<feature type="domain" description="Serine/threonine-protein phosphatase 4 regulatory subunit 3-like central" evidence="5">
    <location>
        <begin position="99"/>
        <end position="602"/>
    </location>
</feature>
<comment type="subcellular location">
    <subcellularLocation>
        <location evidence="1">Nucleus</location>
    </subcellularLocation>
</comment>
<dbReference type="GO" id="GO:0072542">
    <property type="term" value="F:protein phosphatase activator activity"/>
    <property type="evidence" value="ECO:0007669"/>
    <property type="project" value="TreeGrafter"/>
</dbReference>
<dbReference type="InterPro" id="IPR006887">
    <property type="entry name" value="P4R3-like_central_dom"/>
</dbReference>
<sequence length="941" mass="109581">MDGIPSVEEVRRKMFMPLSGWGSGYFREDGEEQTEMFQEKGSSDEEVEEDSCSQTKLPLDLSSTQTYSIEDFYDLDKNPLNRENPPPIPIPSKGNLYSINHLIKKHVAEDKKRFIRLFKCYEDDYLRSARNLFKSLEYDIEENIVDLELLCEFFVLLLKLCDKHLVCRLLDNLNYRLLFGALEYNPNGRGFLAEYRKEIDDPERYKHLSLLNLKEYMNQTKQVYRLIYLKKILLHFGVNDTLMTFLTKEAYCKSLELAREIISDSKTFSRIIDIKPIREDDYSQVYEDVLDSKTHEITKAKVMFFREITTVLKSLQEPGLRRQFFATAPNEEGIFMLLDDLLQAPLSHCKRLEKRRKDTLRGLNDFRSRQRRVLEACYKPHYRIPDNICELVKLSLEVFHGISSLEPNHMILHIYRTFSNYGRSKIFENLAFILLHAKDEYIKDQVYHFLAGCFCPMIEPANKHLIIEMLLDLVLFKVFVPYMDQPECMSCKNLEEYHYTCYIICKCVALIFSSKQPSQFVSTKLAKTNFVWNLSKIYAYAPKFIQIEIIKLLKILMKLRDPIMQEEIINSDLLAKIVITFRENLEKKGLLFSLIINLMEEMTFYRLFRISTYFCNLLLCNNSIDCAAIQYCDRLLEFAQGHRSFTTGIQSFGQKGSKTRSKTIKRKDYRHCIEDICTIFSSNRSRLKVPLCNPRKRKKSSSAIKKPNGFSERRGEMITFFDILEMQGLIEHPEEADNKNPASIRKKRKFRKRRNKRKGSKSASKSRSKQKKNICNKKNKILKKDKPNGQIKSNSKAAEKAKDSFIQGTEGGSLTLVQMMCTYFIYIMMCILTLMIFHYIQTKPKRNEPLASEISTDPDLERSAFEDDEEEEARQNQPVSTSSSSIESLSLQKPASTSLNHQNPHISEPPQPSSSVAHLSSGNENPKDKILEEIPKKSGSE</sequence>
<proteinExistence type="predicted"/>
<evidence type="ECO:0000313" key="7">
    <source>
        <dbReference type="Proteomes" id="UP001295684"/>
    </source>
</evidence>
<evidence type="ECO:0000256" key="4">
    <source>
        <dbReference type="SAM" id="Phobius"/>
    </source>
</evidence>
<dbReference type="AlphaFoldDB" id="A0AAD2CYD6"/>
<evidence type="ECO:0000256" key="2">
    <source>
        <dbReference type="ARBA" id="ARBA00023242"/>
    </source>
</evidence>
<feature type="compositionally biased region" description="Low complexity" evidence="3">
    <location>
        <begin position="880"/>
        <end position="890"/>
    </location>
</feature>
<feature type="compositionally biased region" description="Basic and acidic residues" evidence="3">
    <location>
        <begin position="925"/>
        <end position="941"/>
    </location>
</feature>
<evidence type="ECO:0000313" key="6">
    <source>
        <dbReference type="EMBL" id="CAI2374554.1"/>
    </source>
</evidence>
<comment type="caution">
    <text evidence="6">The sequence shown here is derived from an EMBL/GenBank/DDBJ whole genome shotgun (WGS) entry which is preliminary data.</text>
</comment>
<organism evidence="6 7">
    <name type="scientific">Euplotes crassus</name>
    <dbReference type="NCBI Taxonomy" id="5936"/>
    <lineage>
        <taxon>Eukaryota</taxon>
        <taxon>Sar</taxon>
        <taxon>Alveolata</taxon>
        <taxon>Ciliophora</taxon>
        <taxon>Intramacronucleata</taxon>
        <taxon>Spirotrichea</taxon>
        <taxon>Hypotrichia</taxon>
        <taxon>Euplotida</taxon>
        <taxon>Euplotidae</taxon>
        <taxon>Moneuplotes</taxon>
    </lineage>
</organism>
<gene>
    <name evidence="6" type="ORF">ECRASSUSDP1_LOCUS15909</name>
</gene>
<evidence type="ECO:0000259" key="5">
    <source>
        <dbReference type="Pfam" id="PF04802"/>
    </source>
</evidence>
<keyword evidence="4" id="KW-1133">Transmembrane helix</keyword>
<feature type="region of interest" description="Disordered" evidence="3">
    <location>
        <begin position="732"/>
        <end position="800"/>
    </location>
</feature>
<dbReference type="PANTHER" id="PTHR23318:SF0">
    <property type="entry name" value="SERINE_THREONINE-PROTEIN PHOSPHATASE 4 REGULATORY SUBUNIT 3"/>
    <property type="match status" value="1"/>
</dbReference>
<feature type="region of interest" description="Disordered" evidence="3">
    <location>
        <begin position="848"/>
        <end position="941"/>
    </location>
</feature>
<feature type="transmembrane region" description="Helical" evidence="4">
    <location>
        <begin position="823"/>
        <end position="840"/>
    </location>
</feature>
<feature type="compositionally biased region" description="Basic residues" evidence="3">
    <location>
        <begin position="744"/>
        <end position="781"/>
    </location>
</feature>
<keyword evidence="7" id="KW-1185">Reference proteome</keyword>
<keyword evidence="4" id="KW-0812">Transmembrane</keyword>
<dbReference type="EMBL" id="CAMPGE010015967">
    <property type="protein sequence ID" value="CAI2374554.1"/>
    <property type="molecule type" value="Genomic_DNA"/>
</dbReference>
<dbReference type="PANTHER" id="PTHR23318">
    <property type="entry name" value="ATP SYNTHASE GAMMA-RELATED"/>
    <property type="match status" value="1"/>
</dbReference>
<dbReference type="Pfam" id="PF04802">
    <property type="entry name" value="PP4R3"/>
    <property type="match status" value="1"/>
</dbReference>
<protein>
    <recommendedName>
        <fullName evidence="5">Serine/threonine-protein phosphatase 4 regulatory subunit 3-like central domain-containing protein</fullName>
    </recommendedName>
</protein>
<reference evidence="6" key="1">
    <citation type="submission" date="2023-07" db="EMBL/GenBank/DDBJ databases">
        <authorList>
            <consortium name="AG Swart"/>
            <person name="Singh M."/>
            <person name="Singh A."/>
            <person name="Seah K."/>
            <person name="Emmerich C."/>
        </authorList>
    </citation>
    <scope>NUCLEOTIDE SEQUENCE</scope>
    <source>
        <strain evidence="6">DP1</strain>
    </source>
</reference>
<dbReference type="GO" id="GO:0005654">
    <property type="term" value="C:nucleoplasm"/>
    <property type="evidence" value="ECO:0007669"/>
    <property type="project" value="TreeGrafter"/>
</dbReference>
<evidence type="ECO:0000256" key="1">
    <source>
        <dbReference type="ARBA" id="ARBA00004123"/>
    </source>
</evidence>
<accession>A0AAD2CYD6</accession>
<feature type="compositionally biased region" description="Polar residues" evidence="3">
    <location>
        <begin position="913"/>
        <end position="924"/>
    </location>
</feature>
<dbReference type="GO" id="GO:0030289">
    <property type="term" value="C:protein phosphatase 4 complex"/>
    <property type="evidence" value="ECO:0007669"/>
    <property type="project" value="TreeGrafter"/>
</dbReference>
<evidence type="ECO:0000256" key="3">
    <source>
        <dbReference type="SAM" id="MobiDB-lite"/>
    </source>
</evidence>
<name>A0AAD2CYD6_EUPCR</name>
<dbReference type="InterPro" id="IPR051137">
    <property type="entry name" value="PP4R3-like"/>
</dbReference>
<dbReference type="Proteomes" id="UP001295684">
    <property type="component" value="Unassembled WGS sequence"/>
</dbReference>
<feature type="region of interest" description="Disordered" evidence="3">
    <location>
        <begin position="22"/>
        <end position="55"/>
    </location>
</feature>
<keyword evidence="2" id="KW-0539">Nucleus</keyword>
<keyword evidence="4" id="KW-0472">Membrane</keyword>
<feature type="compositionally biased region" description="Polar residues" evidence="3">
    <location>
        <begin position="891"/>
        <end position="905"/>
    </location>
</feature>